<feature type="region of interest" description="Disordered" evidence="1">
    <location>
        <begin position="1"/>
        <end position="31"/>
    </location>
</feature>
<proteinExistence type="predicted"/>
<reference evidence="2" key="1">
    <citation type="submission" date="2018-02" db="EMBL/GenBank/DDBJ databases">
        <authorList>
            <person name="Cohen D.B."/>
            <person name="Kent A.D."/>
        </authorList>
    </citation>
    <scope>NUCLEOTIDE SEQUENCE</scope>
</reference>
<dbReference type="AlphaFoldDB" id="A0A2N9HHX4"/>
<dbReference type="EMBL" id="OIVN01003446">
    <property type="protein sequence ID" value="SPD11281.1"/>
    <property type="molecule type" value="Genomic_DNA"/>
</dbReference>
<evidence type="ECO:0000313" key="2">
    <source>
        <dbReference type="EMBL" id="SPD11281.1"/>
    </source>
</evidence>
<evidence type="ECO:0000256" key="1">
    <source>
        <dbReference type="SAM" id="MobiDB-lite"/>
    </source>
</evidence>
<gene>
    <name evidence="2" type="ORF">FSB_LOCUS39163</name>
</gene>
<organism evidence="2">
    <name type="scientific">Fagus sylvatica</name>
    <name type="common">Beechnut</name>
    <dbReference type="NCBI Taxonomy" id="28930"/>
    <lineage>
        <taxon>Eukaryota</taxon>
        <taxon>Viridiplantae</taxon>
        <taxon>Streptophyta</taxon>
        <taxon>Embryophyta</taxon>
        <taxon>Tracheophyta</taxon>
        <taxon>Spermatophyta</taxon>
        <taxon>Magnoliopsida</taxon>
        <taxon>eudicotyledons</taxon>
        <taxon>Gunneridae</taxon>
        <taxon>Pentapetalae</taxon>
        <taxon>rosids</taxon>
        <taxon>fabids</taxon>
        <taxon>Fagales</taxon>
        <taxon>Fagaceae</taxon>
        <taxon>Fagus</taxon>
    </lineage>
</organism>
<sequence>MADPYNRYGAGADRASVSRPSFPGYLSSEPPSLLSHPILGSTDMLGASSDSLKKEINSLQPQPYGFDGTAGSGAVGASIKGYPSPLNDPNQRQDLTPGISSGIRDVSNEGHSSLKNVDGVTVPSRESNVLFVDKLPNNCMRREVGRILFLCNVFAC</sequence>
<accession>A0A2N9HHX4</accession>
<protein>
    <submittedName>
        <fullName evidence="2">Uncharacterized protein</fullName>
    </submittedName>
</protein>
<name>A0A2N9HHX4_FAGSY</name>
<feature type="region of interest" description="Disordered" evidence="1">
    <location>
        <begin position="76"/>
        <end position="119"/>
    </location>
</feature>